<dbReference type="AlphaFoldDB" id="A0A9W8ZZ90"/>
<organism evidence="2 3">
    <name type="scientific">Lentinula aciculospora</name>
    <dbReference type="NCBI Taxonomy" id="153920"/>
    <lineage>
        <taxon>Eukaryota</taxon>
        <taxon>Fungi</taxon>
        <taxon>Dikarya</taxon>
        <taxon>Basidiomycota</taxon>
        <taxon>Agaricomycotina</taxon>
        <taxon>Agaricomycetes</taxon>
        <taxon>Agaricomycetidae</taxon>
        <taxon>Agaricales</taxon>
        <taxon>Marasmiineae</taxon>
        <taxon>Omphalotaceae</taxon>
        <taxon>Lentinula</taxon>
    </lineage>
</organism>
<gene>
    <name evidence="2" type="ORF">J3R30DRAFT_3712008</name>
</gene>
<keyword evidence="3" id="KW-1185">Reference proteome</keyword>
<name>A0A9W8ZZ90_9AGAR</name>
<evidence type="ECO:0000313" key="3">
    <source>
        <dbReference type="Proteomes" id="UP001150266"/>
    </source>
</evidence>
<evidence type="ECO:0000313" key="2">
    <source>
        <dbReference type="EMBL" id="KAJ4470170.1"/>
    </source>
</evidence>
<dbReference type="EMBL" id="JAOTPV010000027">
    <property type="protein sequence ID" value="KAJ4470170.1"/>
    <property type="molecule type" value="Genomic_DNA"/>
</dbReference>
<sequence>MYTFVLSRIQPWHGIILLLWLDLARIAVGAPIPVYEGLGQVSGLIPIAAVLAPSVSENFDIMISLAESGPSSESLDDSREATLEDFSVWINVAEQILGLAKLDPEPEPEVTFSFALDYDEVDEDPVVIDVDEDYIDIDDEYEDCVGIDLGSDEDDEIHNGVGFDDVHTGDRNEDNLDGIEVDWEKVRTEMLKLGQIHSKRQMMNPYIPPYRIV</sequence>
<dbReference type="Proteomes" id="UP001150266">
    <property type="component" value="Unassembled WGS sequence"/>
</dbReference>
<proteinExistence type="predicted"/>
<protein>
    <submittedName>
        <fullName evidence="2">Uncharacterized protein</fullName>
    </submittedName>
</protein>
<feature type="chain" id="PRO_5040783498" evidence="1">
    <location>
        <begin position="30"/>
        <end position="213"/>
    </location>
</feature>
<reference evidence="2" key="1">
    <citation type="submission" date="2022-08" db="EMBL/GenBank/DDBJ databases">
        <title>A Global Phylogenomic Analysis of the Shiitake Genus Lentinula.</title>
        <authorList>
            <consortium name="DOE Joint Genome Institute"/>
            <person name="Sierra-Patev S."/>
            <person name="Min B."/>
            <person name="Naranjo-Ortiz M."/>
            <person name="Looney B."/>
            <person name="Konkel Z."/>
            <person name="Slot J.C."/>
            <person name="Sakamoto Y."/>
            <person name="Steenwyk J.L."/>
            <person name="Rokas A."/>
            <person name="Carro J."/>
            <person name="Camarero S."/>
            <person name="Ferreira P."/>
            <person name="Molpeceres G."/>
            <person name="Ruiz-Duenas F.J."/>
            <person name="Serrano A."/>
            <person name="Henrissat B."/>
            <person name="Drula E."/>
            <person name="Hughes K.W."/>
            <person name="Mata J.L."/>
            <person name="Ishikawa N.K."/>
            <person name="Vargas-Isla R."/>
            <person name="Ushijima S."/>
            <person name="Smith C.A."/>
            <person name="Ahrendt S."/>
            <person name="Andreopoulos W."/>
            <person name="He G."/>
            <person name="Labutti K."/>
            <person name="Lipzen A."/>
            <person name="Ng V."/>
            <person name="Riley R."/>
            <person name="Sandor L."/>
            <person name="Barry K."/>
            <person name="Martinez A.T."/>
            <person name="Xiao Y."/>
            <person name="Gibbons J.G."/>
            <person name="Terashima K."/>
            <person name="Grigoriev I.V."/>
            <person name="Hibbett D.S."/>
        </authorList>
    </citation>
    <scope>NUCLEOTIDE SEQUENCE</scope>
    <source>
        <strain evidence="2">JLM2183</strain>
    </source>
</reference>
<keyword evidence="1" id="KW-0732">Signal</keyword>
<dbReference type="OrthoDB" id="3034171at2759"/>
<accession>A0A9W8ZZ90</accession>
<evidence type="ECO:0000256" key="1">
    <source>
        <dbReference type="SAM" id="SignalP"/>
    </source>
</evidence>
<comment type="caution">
    <text evidence="2">The sequence shown here is derived from an EMBL/GenBank/DDBJ whole genome shotgun (WGS) entry which is preliminary data.</text>
</comment>
<feature type="signal peptide" evidence="1">
    <location>
        <begin position="1"/>
        <end position="29"/>
    </location>
</feature>